<dbReference type="InterPro" id="IPR050559">
    <property type="entry name" value="P-Pant_transferase_sf"/>
</dbReference>
<dbReference type="Pfam" id="PF01648">
    <property type="entry name" value="ACPS"/>
    <property type="match status" value="1"/>
</dbReference>
<organism evidence="5 6">
    <name type="scientific">Shewanella zhuhaiensis</name>
    <dbReference type="NCBI Taxonomy" id="2919576"/>
    <lineage>
        <taxon>Bacteria</taxon>
        <taxon>Pseudomonadati</taxon>
        <taxon>Pseudomonadota</taxon>
        <taxon>Gammaproteobacteria</taxon>
        <taxon>Alteromonadales</taxon>
        <taxon>Shewanellaceae</taxon>
        <taxon>Shewanella</taxon>
    </lineage>
</organism>
<name>A0AAJ1BEZ1_9GAMM</name>
<evidence type="ECO:0000313" key="6">
    <source>
        <dbReference type="Proteomes" id="UP001297581"/>
    </source>
</evidence>
<dbReference type="Proteomes" id="UP001297581">
    <property type="component" value="Unassembled WGS sequence"/>
</dbReference>
<dbReference type="InterPro" id="IPR037143">
    <property type="entry name" value="4-PPantetheinyl_Trfase_dom_sf"/>
</dbReference>
<evidence type="ECO:0000313" key="5">
    <source>
        <dbReference type="EMBL" id="MCH4293530.1"/>
    </source>
</evidence>
<dbReference type="EMBL" id="JAKUDL010000001">
    <property type="protein sequence ID" value="MCH4293530.1"/>
    <property type="molecule type" value="Genomic_DNA"/>
</dbReference>
<evidence type="ECO:0000256" key="2">
    <source>
        <dbReference type="ARBA" id="ARBA00022679"/>
    </source>
</evidence>
<dbReference type="RefSeq" id="WP_240590043.1">
    <property type="nucleotide sequence ID" value="NZ_JAKUDL010000001.1"/>
</dbReference>
<dbReference type="InterPro" id="IPR008278">
    <property type="entry name" value="4-PPantetheinyl_Trfase_dom"/>
</dbReference>
<feature type="domain" description="4'-phosphopantetheinyl transferase" evidence="3">
    <location>
        <begin position="123"/>
        <end position="193"/>
    </location>
</feature>
<evidence type="ECO:0000256" key="1">
    <source>
        <dbReference type="ARBA" id="ARBA00010990"/>
    </source>
</evidence>
<dbReference type="GO" id="GO:0000287">
    <property type="term" value="F:magnesium ion binding"/>
    <property type="evidence" value="ECO:0007669"/>
    <property type="project" value="InterPro"/>
</dbReference>
<dbReference type="GO" id="GO:0019878">
    <property type="term" value="P:lysine biosynthetic process via aminoadipic acid"/>
    <property type="evidence" value="ECO:0007669"/>
    <property type="project" value="TreeGrafter"/>
</dbReference>
<gene>
    <name evidence="5" type="ORF">MJ923_04330</name>
</gene>
<dbReference type="Pfam" id="PF22624">
    <property type="entry name" value="AASDHPPT_N"/>
    <property type="match status" value="1"/>
</dbReference>
<accession>A0AAJ1BEZ1</accession>
<protein>
    <submittedName>
        <fullName evidence="5">4'-phosphopantetheinyl transferase superfamily protein</fullName>
    </submittedName>
</protein>
<comment type="caution">
    <text evidence="5">The sequence shown here is derived from an EMBL/GenBank/DDBJ whole genome shotgun (WGS) entry which is preliminary data.</text>
</comment>
<dbReference type="InterPro" id="IPR055066">
    <property type="entry name" value="AASDHPPT_N"/>
</dbReference>
<dbReference type="AlphaFoldDB" id="A0AAJ1BEZ1"/>
<proteinExistence type="inferred from homology"/>
<sequence length="303" mass="33509">MSADSDALQINLLLTLIALPPLDGEPGQLDAYLAPYLYWLSADERERSQRARLPGLAARQLLVRLCLRAELARRTGQPPTSLTFDYGPQGKPSLSDAGIHFNMSHSGDYLLIASALCEGEMLLGADIERNRANTDIDAIYRHYFSAPEQQYLEHLAADAKRDGFFDLWALKESYIKATGKGLAEGLKTFGFDLAAAKCCPNDAFIHFNDGLEVQRFLGAETQVSTDSNRAASAETQTDPYAKWHWQSAVGQIDSEFRLAYTLASPTPRRCRLTLAQPQWQSLLQDVANSDASHAGVNTLLNTW</sequence>
<evidence type="ECO:0000259" key="3">
    <source>
        <dbReference type="Pfam" id="PF01648"/>
    </source>
</evidence>
<evidence type="ECO:0000259" key="4">
    <source>
        <dbReference type="Pfam" id="PF22624"/>
    </source>
</evidence>
<dbReference type="GO" id="GO:0008897">
    <property type="term" value="F:holo-[acyl-carrier-protein] synthase activity"/>
    <property type="evidence" value="ECO:0007669"/>
    <property type="project" value="InterPro"/>
</dbReference>
<comment type="similarity">
    <text evidence="1">Belongs to the P-Pant transferase superfamily. Gsp/Sfp/HetI/AcpT family.</text>
</comment>
<dbReference type="SUPFAM" id="SSF56214">
    <property type="entry name" value="4'-phosphopantetheinyl transferase"/>
    <property type="match status" value="2"/>
</dbReference>
<reference evidence="5 6" key="1">
    <citation type="submission" date="2022-02" db="EMBL/GenBank/DDBJ databases">
        <title>The genome sequence of Shewanella sp. 3B26.</title>
        <authorList>
            <person name="Du J."/>
        </authorList>
    </citation>
    <scope>NUCLEOTIDE SEQUENCE [LARGE SCALE GENOMIC DNA]</scope>
    <source>
        <strain evidence="5 6">3B26</strain>
    </source>
</reference>
<dbReference type="Gene3D" id="3.90.470.20">
    <property type="entry name" value="4'-phosphopantetheinyl transferase domain"/>
    <property type="match status" value="2"/>
</dbReference>
<feature type="domain" description="4'-phosphopantetheinyl transferase N-terminal" evidence="4">
    <location>
        <begin position="39"/>
        <end position="115"/>
    </location>
</feature>
<dbReference type="GO" id="GO:0005829">
    <property type="term" value="C:cytosol"/>
    <property type="evidence" value="ECO:0007669"/>
    <property type="project" value="TreeGrafter"/>
</dbReference>
<dbReference type="PANTHER" id="PTHR12215">
    <property type="entry name" value="PHOSPHOPANTETHEINE TRANSFERASE"/>
    <property type="match status" value="1"/>
</dbReference>
<keyword evidence="6" id="KW-1185">Reference proteome</keyword>
<dbReference type="PANTHER" id="PTHR12215:SF10">
    <property type="entry name" value="L-AMINOADIPATE-SEMIALDEHYDE DEHYDROGENASE-PHOSPHOPANTETHEINYL TRANSFERASE"/>
    <property type="match status" value="1"/>
</dbReference>
<keyword evidence="2 5" id="KW-0808">Transferase</keyword>